<dbReference type="PANTHER" id="PTHR16001">
    <property type="entry name" value="ECTO-NOX DISULFIDE-THIOL EXCHANGER"/>
    <property type="match status" value="1"/>
</dbReference>
<evidence type="ECO:0000256" key="2">
    <source>
        <dbReference type="ARBA" id="ARBA00022801"/>
    </source>
</evidence>
<dbReference type="Pfam" id="PF16499">
    <property type="entry name" value="Melibiase_2"/>
    <property type="match status" value="1"/>
</dbReference>
<dbReference type="EC" id="3.2.1.-" evidence="4"/>
<dbReference type="PRINTS" id="PR00740">
    <property type="entry name" value="GLHYDRLASE27"/>
</dbReference>
<gene>
    <name evidence="6" type="ORF">NXF25_015977</name>
</gene>
<name>A0AAW1AV20_CROAD</name>
<evidence type="ECO:0000313" key="6">
    <source>
        <dbReference type="EMBL" id="KAK9393525.1"/>
    </source>
</evidence>
<dbReference type="AlphaFoldDB" id="A0AAW1AV20"/>
<feature type="region of interest" description="Disordered" evidence="5">
    <location>
        <begin position="54"/>
        <end position="82"/>
    </location>
</feature>
<dbReference type="InterPro" id="IPR038876">
    <property type="entry name" value="ENOX"/>
</dbReference>
<accession>A0AAW1AV20</accession>
<protein>
    <recommendedName>
        <fullName evidence="4">Alpha-galactosidase</fullName>
        <ecNumber evidence="4">3.2.1.-</ecNumber>
    </recommendedName>
</protein>
<dbReference type="EMBL" id="JAOTOJ010000013">
    <property type="protein sequence ID" value="KAK9393525.1"/>
    <property type="molecule type" value="Genomic_DNA"/>
</dbReference>
<dbReference type="GO" id="GO:0007624">
    <property type="term" value="P:ultradian rhythm"/>
    <property type="evidence" value="ECO:0007669"/>
    <property type="project" value="InterPro"/>
</dbReference>
<comment type="caution">
    <text evidence="6">The sequence shown here is derived from an EMBL/GenBank/DDBJ whole genome shotgun (WGS) entry which is preliminary data.</text>
</comment>
<keyword evidence="7" id="KW-1185">Reference proteome</keyword>
<dbReference type="GO" id="GO:0009897">
    <property type="term" value="C:external side of plasma membrane"/>
    <property type="evidence" value="ECO:0007669"/>
    <property type="project" value="InterPro"/>
</dbReference>
<dbReference type="GO" id="GO:0016491">
    <property type="term" value="F:oxidoreductase activity"/>
    <property type="evidence" value="ECO:0007669"/>
    <property type="project" value="InterPro"/>
</dbReference>
<evidence type="ECO:0000256" key="3">
    <source>
        <dbReference type="ARBA" id="ARBA00023295"/>
    </source>
</evidence>
<comment type="subunit">
    <text evidence="4">Homodimer.</text>
</comment>
<dbReference type="GO" id="GO:0004553">
    <property type="term" value="F:hydrolase activity, hydrolyzing O-glycosyl compounds"/>
    <property type="evidence" value="ECO:0007669"/>
    <property type="project" value="InterPro"/>
</dbReference>
<dbReference type="PANTHER" id="PTHR16001:SF7">
    <property type="entry name" value="ECTO-NOX DISULFIDE-THIOL EXCHANGER 2"/>
    <property type="match status" value="1"/>
</dbReference>
<evidence type="ECO:0000256" key="4">
    <source>
        <dbReference type="RuleBase" id="RU361168"/>
    </source>
</evidence>
<reference evidence="6 7" key="1">
    <citation type="journal article" date="2024" name="Proc. Natl. Acad. Sci. U.S.A.">
        <title>The genetic regulatory architecture and epigenomic basis for age-related changes in rattlesnake venom.</title>
        <authorList>
            <person name="Hogan M.P."/>
            <person name="Holding M.L."/>
            <person name="Nystrom G.S."/>
            <person name="Colston T.J."/>
            <person name="Bartlett D.A."/>
            <person name="Mason A.J."/>
            <person name="Ellsworth S.A."/>
            <person name="Rautsaw R.M."/>
            <person name="Lawrence K.C."/>
            <person name="Strickland J.L."/>
            <person name="He B."/>
            <person name="Fraser P."/>
            <person name="Margres M.J."/>
            <person name="Gilbert D.M."/>
            <person name="Gibbs H.L."/>
            <person name="Parkinson C.L."/>
            <person name="Rokyta D.R."/>
        </authorList>
    </citation>
    <scope>NUCLEOTIDE SEQUENCE [LARGE SCALE GENOMIC DNA]</scope>
    <source>
        <strain evidence="6">DRR0105</strain>
    </source>
</reference>
<feature type="compositionally biased region" description="Polar residues" evidence="5">
    <location>
        <begin position="54"/>
        <end position="66"/>
    </location>
</feature>
<dbReference type="GO" id="GO:0005975">
    <property type="term" value="P:carbohydrate metabolic process"/>
    <property type="evidence" value="ECO:0007669"/>
    <property type="project" value="InterPro"/>
</dbReference>
<dbReference type="InterPro" id="IPR013785">
    <property type="entry name" value="Aldolase_TIM"/>
</dbReference>
<dbReference type="InterPro" id="IPR002241">
    <property type="entry name" value="Glyco_hydro_27"/>
</dbReference>
<keyword evidence="4" id="KW-1015">Disulfide bond</keyword>
<evidence type="ECO:0000256" key="5">
    <source>
        <dbReference type="SAM" id="MobiDB-lite"/>
    </source>
</evidence>
<keyword evidence="2 4" id="KW-0378">Hydrolase</keyword>
<proteinExistence type="inferred from homology"/>
<evidence type="ECO:0000313" key="7">
    <source>
        <dbReference type="Proteomes" id="UP001474421"/>
    </source>
</evidence>
<dbReference type="SUPFAM" id="SSF54534">
    <property type="entry name" value="FKBP-like"/>
    <property type="match status" value="1"/>
</dbReference>
<dbReference type="Proteomes" id="UP001474421">
    <property type="component" value="Unassembled WGS sequence"/>
</dbReference>
<dbReference type="InterPro" id="IPR017853">
    <property type="entry name" value="GH"/>
</dbReference>
<sequence>MQKTSTRDIRTFLQEEQVRSCGGATGPILKDIRTRFQHPYATIQARWLSQLPSDLGNSHPVPSNSRAGFAENGGQASQTRKRINLLPDSIQPLSLDSSPMDLGMSDPTAWTTAMNNLGMAPIGMTADPPLRIEQIVAVYHSACKQKAWDHFTKAQRKNISVWCKQAEQELADGPDRGKDSTEAKDRVRHILCEKHSRALEALEKLKAGVRFSEVAAQYSEDKARQGVHSKGLKLGIYADIGNRTCAGFPGSYGHYEQDAETFASWGVDLLKFDGCDFGTLDEMAEVAVTA</sequence>
<dbReference type="Gene3D" id="3.20.20.70">
    <property type="entry name" value="Aldolase class I"/>
    <property type="match status" value="1"/>
</dbReference>
<dbReference type="SUPFAM" id="SSF51445">
    <property type="entry name" value="(Trans)glycosidases"/>
    <property type="match status" value="1"/>
</dbReference>
<keyword evidence="3 4" id="KW-0326">Glycosidase</keyword>
<organism evidence="6 7">
    <name type="scientific">Crotalus adamanteus</name>
    <name type="common">Eastern diamondback rattlesnake</name>
    <dbReference type="NCBI Taxonomy" id="8729"/>
    <lineage>
        <taxon>Eukaryota</taxon>
        <taxon>Metazoa</taxon>
        <taxon>Chordata</taxon>
        <taxon>Craniata</taxon>
        <taxon>Vertebrata</taxon>
        <taxon>Euteleostomi</taxon>
        <taxon>Lepidosauria</taxon>
        <taxon>Squamata</taxon>
        <taxon>Bifurcata</taxon>
        <taxon>Unidentata</taxon>
        <taxon>Episquamata</taxon>
        <taxon>Toxicofera</taxon>
        <taxon>Serpentes</taxon>
        <taxon>Colubroidea</taxon>
        <taxon>Viperidae</taxon>
        <taxon>Crotalinae</taxon>
        <taxon>Crotalus</taxon>
    </lineage>
</organism>
<comment type="similarity">
    <text evidence="1 4">Belongs to the glycosyl hydrolase 27 family.</text>
</comment>
<evidence type="ECO:0000256" key="1">
    <source>
        <dbReference type="ARBA" id="ARBA00009743"/>
    </source>
</evidence>